<dbReference type="RefSeq" id="WP_092857827.1">
    <property type="nucleotide sequence ID" value="NZ_FOQH01000002.1"/>
</dbReference>
<dbReference type="Gene3D" id="1.20.120.530">
    <property type="entry name" value="GntR ligand-binding domain-like"/>
    <property type="match status" value="1"/>
</dbReference>
<evidence type="ECO:0000256" key="4">
    <source>
        <dbReference type="SAM" id="MobiDB-lite"/>
    </source>
</evidence>
<dbReference type="SUPFAM" id="SSF48008">
    <property type="entry name" value="GntR ligand-binding domain-like"/>
    <property type="match status" value="1"/>
</dbReference>
<gene>
    <name evidence="6" type="ORF">SAMN05216258_10264</name>
</gene>
<dbReference type="GO" id="GO:0003700">
    <property type="term" value="F:DNA-binding transcription factor activity"/>
    <property type="evidence" value="ECO:0007669"/>
    <property type="project" value="InterPro"/>
</dbReference>
<sequence>MDLLARSDALLDAAAPQTPLAEVGNLSDRVRAYLLAQLTAGELAPGERINEAELARRLGISRNPVREAVAGLVRQGFLVARPRRGAFLRTFTRKDADDIFSFRIAVETFALRQALALGEPGFGLRMRMIAGDMLEAARTGDVGRMHELDIAFHRTICVASDNRAALRAHEAMDASVRMMIATVNLREDPLELSAGEHLAIAEAIDRREADRAEGLLAAHIRRSRSNVVLAPAAEREPGAPLSPTPRRTS</sequence>
<dbReference type="PRINTS" id="PR00035">
    <property type="entry name" value="HTHGNTR"/>
</dbReference>
<dbReference type="CDD" id="cd07377">
    <property type="entry name" value="WHTH_GntR"/>
    <property type="match status" value="1"/>
</dbReference>
<evidence type="ECO:0000313" key="6">
    <source>
        <dbReference type="EMBL" id="SFH75177.1"/>
    </source>
</evidence>
<dbReference type="PROSITE" id="PS50949">
    <property type="entry name" value="HTH_GNTR"/>
    <property type="match status" value="1"/>
</dbReference>
<dbReference type="PANTHER" id="PTHR43537:SF45">
    <property type="entry name" value="GNTR FAMILY REGULATORY PROTEIN"/>
    <property type="match status" value="1"/>
</dbReference>
<dbReference type="InterPro" id="IPR036388">
    <property type="entry name" value="WH-like_DNA-bd_sf"/>
</dbReference>
<dbReference type="InterPro" id="IPR036390">
    <property type="entry name" value="WH_DNA-bd_sf"/>
</dbReference>
<proteinExistence type="predicted"/>
<dbReference type="PANTHER" id="PTHR43537">
    <property type="entry name" value="TRANSCRIPTIONAL REGULATOR, GNTR FAMILY"/>
    <property type="match status" value="1"/>
</dbReference>
<feature type="region of interest" description="Disordered" evidence="4">
    <location>
        <begin position="230"/>
        <end position="249"/>
    </location>
</feature>
<dbReference type="InterPro" id="IPR011711">
    <property type="entry name" value="GntR_C"/>
</dbReference>
<dbReference type="InterPro" id="IPR008920">
    <property type="entry name" value="TF_FadR/GntR_C"/>
</dbReference>
<dbReference type="InterPro" id="IPR000524">
    <property type="entry name" value="Tscrpt_reg_HTH_GntR"/>
</dbReference>
<evidence type="ECO:0000256" key="3">
    <source>
        <dbReference type="ARBA" id="ARBA00023163"/>
    </source>
</evidence>
<dbReference type="GO" id="GO:0043565">
    <property type="term" value="F:sequence-specific DNA binding"/>
    <property type="evidence" value="ECO:0007669"/>
    <property type="project" value="InterPro"/>
</dbReference>
<dbReference type="STRING" id="1114924.SAMN05216258_10264"/>
<dbReference type="Gene3D" id="1.10.10.10">
    <property type="entry name" value="Winged helix-like DNA-binding domain superfamily/Winged helix DNA-binding domain"/>
    <property type="match status" value="1"/>
</dbReference>
<evidence type="ECO:0000313" key="7">
    <source>
        <dbReference type="Proteomes" id="UP000199377"/>
    </source>
</evidence>
<keyword evidence="3" id="KW-0804">Transcription</keyword>
<evidence type="ECO:0000259" key="5">
    <source>
        <dbReference type="PROSITE" id="PS50949"/>
    </source>
</evidence>
<dbReference type="EMBL" id="FOQH01000002">
    <property type="protein sequence ID" value="SFH75177.1"/>
    <property type="molecule type" value="Genomic_DNA"/>
</dbReference>
<reference evidence="6 7" key="1">
    <citation type="submission" date="2016-10" db="EMBL/GenBank/DDBJ databases">
        <authorList>
            <person name="de Groot N.N."/>
        </authorList>
    </citation>
    <scope>NUCLEOTIDE SEQUENCE [LARGE SCALE GENOMIC DNA]</scope>
    <source>
        <strain evidence="6 7">CGMCC 1.11030</strain>
    </source>
</reference>
<dbReference type="Proteomes" id="UP000199377">
    <property type="component" value="Unassembled WGS sequence"/>
</dbReference>
<dbReference type="PRINTS" id="PR00033">
    <property type="entry name" value="HTHASNC"/>
</dbReference>
<dbReference type="SUPFAM" id="SSF46785">
    <property type="entry name" value="Winged helix' DNA-binding domain"/>
    <property type="match status" value="1"/>
</dbReference>
<dbReference type="Pfam" id="PF00392">
    <property type="entry name" value="GntR"/>
    <property type="match status" value="1"/>
</dbReference>
<name>A0A1I3CKZ6_9RHOB</name>
<evidence type="ECO:0000256" key="2">
    <source>
        <dbReference type="ARBA" id="ARBA00023125"/>
    </source>
</evidence>
<accession>A0A1I3CKZ6</accession>
<dbReference type="OrthoDB" id="9788098at2"/>
<dbReference type="InterPro" id="IPR000485">
    <property type="entry name" value="AsnC-type_HTH_dom"/>
</dbReference>
<dbReference type="AlphaFoldDB" id="A0A1I3CKZ6"/>
<keyword evidence="7" id="KW-1185">Reference proteome</keyword>
<organism evidence="6 7">
    <name type="scientific">Albimonas pacifica</name>
    <dbReference type="NCBI Taxonomy" id="1114924"/>
    <lineage>
        <taxon>Bacteria</taxon>
        <taxon>Pseudomonadati</taxon>
        <taxon>Pseudomonadota</taxon>
        <taxon>Alphaproteobacteria</taxon>
        <taxon>Rhodobacterales</taxon>
        <taxon>Paracoccaceae</taxon>
        <taxon>Albimonas</taxon>
    </lineage>
</organism>
<dbReference type="Pfam" id="PF07729">
    <property type="entry name" value="FCD"/>
    <property type="match status" value="1"/>
</dbReference>
<feature type="domain" description="HTH gntR-type" evidence="5">
    <location>
        <begin position="24"/>
        <end position="91"/>
    </location>
</feature>
<evidence type="ECO:0000256" key="1">
    <source>
        <dbReference type="ARBA" id="ARBA00023015"/>
    </source>
</evidence>
<keyword evidence="2" id="KW-0238">DNA-binding</keyword>
<keyword evidence="1" id="KW-0805">Transcription regulation</keyword>
<dbReference type="SMART" id="SM00895">
    <property type="entry name" value="FCD"/>
    <property type="match status" value="1"/>
</dbReference>
<dbReference type="SMART" id="SM00345">
    <property type="entry name" value="HTH_GNTR"/>
    <property type="match status" value="1"/>
</dbReference>
<protein>
    <submittedName>
        <fullName evidence="6">Transcriptional regulator, GntR family</fullName>
    </submittedName>
</protein>